<keyword evidence="2" id="KW-0472">Membrane</keyword>
<dbReference type="EMBL" id="VRTY01000004">
    <property type="protein sequence ID" value="TXK52145.1"/>
    <property type="molecule type" value="Genomic_DNA"/>
</dbReference>
<keyword evidence="4" id="KW-1185">Reference proteome</keyword>
<comment type="caution">
    <text evidence="3">The sequence shown here is derived from an EMBL/GenBank/DDBJ whole genome shotgun (WGS) entry which is preliminary data.</text>
</comment>
<evidence type="ECO:0000256" key="2">
    <source>
        <dbReference type="SAM" id="Phobius"/>
    </source>
</evidence>
<gene>
    <name evidence="3" type="ORF">FVR03_01615</name>
</gene>
<keyword evidence="1" id="KW-0175">Coiled coil</keyword>
<sequence length="190" mass="21995">MKPLYYLFLFLLLINCSVDRSIERATKNRERAEKTQDRLKEQHEELVAEKFKAWYPATETETVIRDTVRVTETVHVPVPAPKDTLAQQVAPVPAKVIRVKSEVKCPEVAFYNETIAALKQTTEARTAALEVANKRYKALQQTLSKEQLAHRFLIQELEKEQKISTAWIWFNVFLGLTIAMFVVGKIFRLF</sequence>
<proteinExistence type="predicted"/>
<dbReference type="AlphaFoldDB" id="A0A5C8KFG4"/>
<reference evidence="3 4" key="1">
    <citation type="submission" date="2019-08" db="EMBL/GenBank/DDBJ databases">
        <authorList>
            <person name="Shi S."/>
        </authorList>
    </citation>
    <scope>NUCLEOTIDE SEQUENCE [LARGE SCALE GENOMIC DNA]</scope>
    <source>
        <strain evidence="3 4">GY10130</strain>
    </source>
</reference>
<evidence type="ECO:0000313" key="3">
    <source>
        <dbReference type="EMBL" id="TXK52145.1"/>
    </source>
</evidence>
<dbReference type="Proteomes" id="UP000321926">
    <property type="component" value="Unassembled WGS sequence"/>
</dbReference>
<feature type="coiled-coil region" evidence="1">
    <location>
        <begin position="22"/>
        <end position="49"/>
    </location>
</feature>
<accession>A0A5C8KFG4</accession>
<evidence type="ECO:0000313" key="4">
    <source>
        <dbReference type="Proteomes" id="UP000321926"/>
    </source>
</evidence>
<evidence type="ECO:0000256" key="1">
    <source>
        <dbReference type="SAM" id="Coils"/>
    </source>
</evidence>
<organism evidence="3 4">
    <name type="scientific">Pontibacter qinzhouensis</name>
    <dbReference type="NCBI Taxonomy" id="2603253"/>
    <lineage>
        <taxon>Bacteria</taxon>
        <taxon>Pseudomonadati</taxon>
        <taxon>Bacteroidota</taxon>
        <taxon>Cytophagia</taxon>
        <taxon>Cytophagales</taxon>
        <taxon>Hymenobacteraceae</taxon>
        <taxon>Pontibacter</taxon>
    </lineage>
</organism>
<name>A0A5C8KFG4_9BACT</name>
<protein>
    <submittedName>
        <fullName evidence="3">Uncharacterized protein</fullName>
    </submittedName>
</protein>
<keyword evidence="2" id="KW-1133">Transmembrane helix</keyword>
<dbReference type="RefSeq" id="WP_147920015.1">
    <property type="nucleotide sequence ID" value="NZ_VRTY01000004.1"/>
</dbReference>
<keyword evidence="2" id="KW-0812">Transmembrane</keyword>
<feature type="transmembrane region" description="Helical" evidence="2">
    <location>
        <begin position="166"/>
        <end position="187"/>
    </location>
</feature>